<name>A0A1R2B1R7_9CILI</name>
<dbReference type="GO" id="GO:0045504">
    <property type="term" value="F:dynein heavy chain binding"/>
    <property type="evidence" value="ECO:0007669"/>
    <property type="project" value="TreeGrafter"/>
</dbReference>
<protein>
    <recommendedName>
        <fullName evidence="6">WD repeat-containing protein 63</fullName>
    </recommendedName>
</protein>
<keyword evidence="2" id="KW-0853">WD repeat</keyword>
<evidence type="ECO:0000313" key="5">
    <source>
        <dbReference type="Proteomes" id="UP000187209"/>
    </source>
</evidence>
<accession>A0A1R2B1R7</accession>
<keyword evidence="1" id="KW-0963">Cytoplasm</keyword>
<dbReference type="EMBL" id="MPUH01001060">
    <property type="protein sequence ID" value="OMJ70718.1"/>
    <property type="molecule type" value="Genomic_DNA"/>
</dbReference>
<organism evidence="4 5">
    <name type="scientific">Stentor coeruleus</name>
    <dbReference type="NCBI Taxonomy" id="5963"/>
    <lineage>
        <taxon>Eukaryota</taxon>
        <taxon>Sar</taxon>
        <taxon>Alveolata</taxon>
        <taxon>Ciliophora</taxon>
        <taxon>Postciliodesmatophora</taxon>
        <taxon>Heterotrichea</taxon>
        <taxon>Heterotrichida</taxon>
        <taxon>Stentoridae</taxon>
        <taxon>Stentor</taxon>
    </lineage>
</organism>
<gene>
    <name evidence="4" type="ORF">SteCoe_31247</name>
</gene>
<dbReference type="PANTHER" id="PTHR12442">
    <property type="entry name" value="DYNEIN INTERMEDIATE CHAIN"/>
    <property type="match status" value="1"/>
</dbReference>
<dbReference type="AlphaFoldDB" id="A0A1R2B1R7"/>
<dbReference type="GO" id="GO:0036156">
    <property type="term" value="C:inner dynein arm"/>
    <property type="evidence" value="ECO:0007669"/>
    <property type="project" value="TreeGrafter"/>
</dbReference>
<sequence>MYSSEFPFRPTVAMQVSPFFNDIILTVHDFHFNIWKESCETPVFQSYFSSVYLTCGAFSPLRPSILFIGKADGRIDIWDFGDQSHKESLSYNIGSQKLTVISFLMLKKSPLVMAVGDSNGSLHIIEVARHALKDADRDKEKKSIYEFWCKEEERVGYYNERFEVRAEEHHQNEIKKRLGAMGGH</sequence>
<dbReference type="PANTHER" id="PTHR12442:SF5">
    <property type="entry name" value="DYNEIN AXONEMAL INTERMEDIATE CHAIN 3"/>
    <property type="match status" value="1"/>
</dbReference>
<dbReference type="SUPFAM" id="SSF50978">
    <property type="entry name" value="WD40 repeat-like"/>
    <property type="match status" value="1"/>
</dbReference>
<dbReference type="InterPro" id="IPR015943">
    <property type="entry name" value="WD40/YVTN_repeat-like_dom_sf"/>
</dbReference>
<dbReference type="GO" id="GO:0036159">
    <property type="term" value="P:inner dynein arm assembly"/>
    <property type="evidence" value="ECO:0007669"/>
    <property type="project" value="TreeGrafter"/>
</dbReference>
<evidence type="ECO:0008006" key="6">
    <source>
        <dbReference type="Google" id="ProtNLM"/>
    </source>
</evidence>
<dbReference type="GO" id="GO:0060294">
    <property type="term" value="P:cilium movement involved in cell motility"/>
    <property type="evidence" value="ECO:0007669"/>
    <property type="project" value="TreeGrafter"/>
</dbReference>
<keyword evidence="3" id="KW-0677">Repeat</keyword>
<evidence type="ECO:0000256" key="2">
    <source>
        <dbReference type="ARBA" id="ARBA00022574"/>
    </source>
</evidence>
<dbReference type="InterPro" id="IPR036322">
    <property type="entry name" value="WD40_repeat_dom_sf"/>
</dbReference>
<dbReference type="Gene3D" id="2.130.10.10">
    <property type="entry name" value="YVTN repeat-like/Quinoprotein amine dehydrogenase"/>
    <property type="match status" value="1"/>
</dbReference>
<evidence type="ECO:0000256" key="1">
    <source>
        <dbReference type="ARBA" id="ARBA00022490"/>
    </source>
</evidence>
<evidence type="ECO:0000313" key="4">
    <source>
        <dbReference type="EMBL" id="OMJ70718.1"/>
    </source>
</evidence>
<proteinExistence type="predicted"/>
<reference evidence="4 5" key="1">
    <citation type="submission" date="2016-11" db="EMBL/GenBank/DDBJ databases">
        <title>The macronuclear genome of Stentor coeruleus: a giant cell with tiny introns.</title>
        <authorList>
            <person name="Slabodnick M."/>
            <person name="Ruby J.G."/>
            <person name="Reiff S.B."/>
            <person name="Swart E.C."/>
            <person name="Gosai S."/>
            <person name="Prabakaran S."/>
            <person name="Witkowska E."/>
            <person name="Larue G.E."/>
            <person name="Fisher S."/>
            <person name="Freeman R.M."/>
            <person name="Gunawardena J."/>
            <person name="Chu W."/>
            <person name="Stover N.A."/>
            <person name="Gregory B.D."/>
            <person name="Nowacki M."/>
            <person name="Derisi J."/>
            <person name="Roy S.W."/>
            <person name="Marshall W.F."/>
            <person name="Sood P."/>
        </authorList>
    </citation>
    <scope>NUCLEOTIDE SEQUENCE [LARGE SCALE GENOMIC DNA]</scope>
    <source>
        <strain evidence="4">WM001</strain>
    </source>
</reference>
<dbReference type="OrthoDB" id="366230at2759"/>
<comment type="caution">
    <text evidence="4">The sequence shown here is derived from an EMBL/GenBank/DDBJ whole genome shotgun (WGS) entry which is preliminary data.</text>
</comment>
<dbReference type="GO" id="GO:0045503">
    <property type="term" value="F:dynein light chain binding"/>
    <property type="evidence" value="ECO:0007669"/>
    <property type="project" value="TreeGrafter"/>
</dbReference>
<dbReference type="InterPro" id="IPR050687">
    <property type="entry name" value="Dynein_IC"/>
</dbReference>
<evidence type="ECO:0000256" key="3">
    <source>
        <dbReference type="ARBA" id="ARBA00022737"/>
    </source>
</evidence>
<dbReference type="Proteomes" id="UP000187209">
    <property type="component" value="Unassembled WGS sequence"/>
</dbReference>
<keyword evidence="5" id="KW-1185">Reference proteome</keyword>